<evidence type="ECO:0000313" key="4">
    <source>
        <dbReference type="Proteomes" id="UP001370348"/>
    </source>
</evidence>
<accession>A0ABZ2LNG6</accession>
<reference evidence="3 4" key="1">
    <citation type="submission" date="2021-12" db="EMBL/GenBank/DDBJ databases">
        <title>Discovery of the Pendulisporaceae a myxobacterial family with distinct sporulation behavior and unique specialized metabolism.</title>
        <authorList>
            <person name="Garcia R."/>
            <person name="Popoff A."/>
            <person name="Bader C.D."/>
            <person name="Loehr J."/>
            <person name="Walesch S."/>
            <person name="Walt C."/>
            <person name="Boldt J."/>
            <person name="Bunk B."/>
            <person name="Haeckl F.J.F.P.J."/>
            <person name="Gunesch A.P."/>
            <person name="Birkelbach J."/>
            <person name="Nuebel U."/>
            <person name="Pietschmann T."/>
            <person name="Bach T."/>
            <person name="Mueller R."/>
        </authorList>
    </citation>
    <scope>NUCLEOTIDE SEQUENCE [LARGE SCALE GENOMIC DNA]</scope>
    <source>
        <strain evidence="3 4">MSr11954</strain>
    </source>
</reference>
<dbReference type="RefSeq" id="WP_394822079.1">
    <property type="nucleotide sequence ID" value="NZ_CP089984.1"/>
</dbReference>
<gene>
    <name evidence="3" type="ORF">LZC94_31990</name>
</gene>
<evidence type="ECO:0000313" key="3">
    <source>
        <dbReference type="EMBL" id="WXB12457.1"/>
    </source>
</evidence>
<keyword evidence="4" id="KW-1185">Reference proteome</keyword>
<feature type="compositionally biased region" description="Pro residues" evidence="1">
    <location>
        <begin position="182"/>
        <end position="202"/>
    </location>
</feature>
<sequence length="319" mass="33031">MTDRVTRARSLSLLVPIASMLLGPFAPLGPRLAHASNPRAVAQCTDAAVSGQRLRAKGTLRAAVERFAICIAPECPGIVRRDCGRWIAELQDAMPSMVFRVVDASGQDVHEGHVLFDGESLVDKLDGRAVPVDPGAHRIAYVSASGTKAAERIEEDIVVREGERNRLHVFHLPDKNAGKAPVPKPSAPAPIVSPAPPPPPAPAPSPWPWILGGSGLAALGVGVGFWYAGTDAHSNLGSTCAPSHSCSDSDVSRAKTQLVVGDVLGAVGIAAVATAVVWLVLRQSSARPSSASPSGQGQGTPTKAARAADCPTPLVTCAY</sequence>
<dbReference type="Proteomes" id="UP001370348">
    <property type="component" value="Chromosome"/>
</dbReference>
<keyword evidence="2" id="KW-0812">Transmembrane</keyword>
<proteinExistence type="predicted"/>
<keyword evidence="2" id="KW-1133">Transmembrane helix</keyword>
<evidence type="ECO:0000256" key="2">
    <source>
        <dbReference type="SAM" id="Phobius"/>
    </source>
</evidence>
<feature type="region of interest" description="Disordered" evidence="1">
    <location>
        <begin position="174"/>
        <end position="202"/>
    </location>
</feature>
<protein>
    <submittedName>
        <fullName evidence="3">Uncharacterized protein</fullName>
    </submittedName>
</protein>
<name>A0ABZ2LNG6_9BACT</name>
<feature type="transmembrane region" description="Helical" evidence="2">
    <location>
        <begin position="258"/>
        <end position="281"/>
    </location>
</feature>
<feature type="region of interest" description="Disordered" evidence="1">
    <location>
        <begin position="287"/>
        <end position="308"/>
    </location>
</feature>
<evidence type="ECO:0000256" key="1">
    <source>
        <dbReference type="SAM" id="MobiDB-lite"/>
    </source>
</evidence>
<organism evidence="3 4">
    <name type="scientific">Pendulispora albinea</name>
    <dbReference type="NCBI Taxonomy" id="2741071"/>
    <lineage>
        <taxon>Bacteria</taxon>
        <taxon>Pseudomonadati</taxon>
        <taxon>Myxococcota</taxon>
        <taxon>Myxococcia</taxon>
        <taxon>Myxococcales</taxon>
        <taxon>Sorangiineae</taxon>
        <taxon>Pendulisporaceae</taxon>
        <taxon>Pendulispora</taxon>
    </lineage>
</organism>
<keyword evidence="2" id="KW-0472">Membrane</keyword>
<dbReference type="EMBL" id="CP089984">
    <property type="protein sequence ID" value="WXB12457.1"/>
    <property type="molecule type" value="Genomic_DNA"/>
</dbReference>